<sequence>MRSLAIAGAVAILTACSAPPAPPALLTPPRVEATTRHPGTVEVTATGGCAPCSIAQAGISDESLAEAVVAALRESGTFAGAGRDSGSDYRLAVQIFRVDMPVVGLSMRSQAELGWTLTEQRTGRQVWQRSFQTAHVATFGDSPIGQLRAERAWQGAVAANIAEAVAALSRVPLTPVR</sequence>
<comment type="caution">
    <text evidence="2">The sequence shown here is derived from an EMBL/GenBank/DDBJ whole genome shotgun (WGS) entry which is preliminary data.</text>
</comment>
<protein>
    <recommendedName>
        <fullName evidence="4">Lipoprotein</fullName>
    </recommendedName>
</protein>
<dbReference type="SUPFAM" id="SSF159594">
    <property type="entry name" value="XCC0632-like"/>
    <property type="match status" value="1"/>
</dbReference>
<evidence type="ECO:0000313" key="2">
    <source>
        <dbReference type="EMBL" id="MBP0462602.1"/>
    </source>
</evidence>
<keyword evidence="1" id="KW-0732">Signal</keyword>
<keyword evidence="3" id="KW-1185">Reference proteome</keyword>
<proteinExistence type="predicted"/>
<reference evidence="2 3" key="1">
    <citation type="submission" date="2021-03" db="EMBL/GenBank/DDBJ databases">
        <authorList>
            <person name="So Y."/>
        </authorList>
    </citation>
    <scope>NUCLEOTIDE SEQUENCE [LARGE SCALE GENOMIC DNA]</scope>
    <source>
        <strain evidence="2 3">PWR1</strain>
    </source>
</reference>
<dbReference type="PROSITE" id="PS51257">
    <property type="entry name" value="PROKAR_LIPOPROTEIN"/>
    <property type="match status" value="1"/>
</dbReference>
<accession>A0ABS4AML5</accession>
<evidence type="ECO:0008006" key="4">
    <source>
        <dbReference type="Google" id="ProtNLM"/>
    </source>
</evidence>
<feature type="signal peptide" evidence="1">
    <location>
        <begin position="1"/>
        <end position="20"/>
    </location>
</feature>
<organism evidence="2 3">
    <name type="scientific">Roseomonas nitratireducens</name>
    <dbReference type="NCBI Taxonomy" id="2820810"/>
    <lineage>
        <taxon>Bacteria</taxon>
        <taxon>Pseudomonadati</taxon>
        <taxon>Pseudomonadota</taxon>
        <taxon>Alphaproteobacteria</taxon>
        <taxon>Acetobacterales</taxon>
        <taxon>Roseomonadaceae</taxon>
        <taxon>Roseomonas</taxon>
    </lineage>
</organism>
<feature type="chain" id="PRO_5045605503" description="Lipoprotein" evidence="1">
    <location>
        <begin position="21"/>
        <end position="177"/>
    </location>
</feature>
<dbReference type="Proteomes" id="UP000680815">
    <property type="component" value="Unassembled WGS sequence"/>
</dbReference>
<dbReference type="Gene3D" id="3.40.50.10610">
    <property type="entry name" value="ABC-type transport auxiliary lipoprotein component"/>
    <property type="match status" value="1"/>
</dbReference>
<dbReference type="EMBL" id="JAGIYZ010000001">
    <property type="protein sequence ID" value="MBP0462602.1"/>
    <property type="molecule type" value="Genomic_DNA"/>
</dbReference>
<evidence type="ECO:0000256" key="1">
    <source>
        <dbReference type="SAM" id="SignalP"/>
    </source>
</evidence>
<evidence type="ECO:0000313" key="3">
    <source>
        <dbReference type="Proteomes" id="UP000680815"/>
    </source>
</evidence>
<name>A0ABS4AML5_9PROT</name>
<gene>
    <name evidence="2" type="ORF">J5Y09_01640</name>
</gene>